<organism evidence="2 3">
    <name type="scientific">Prorocentrum cordatum</name>
    <dbReference type="NCBI Taxonomy" id="2364126"/>
    <lineage>
        <taxon>Eukaryota</taxon>
        <taxon>Sar</taxon>
        <taxon>Alveolata</taxon>
        <taxon>Dinophyceae</taxon>
        <taxon>Prorocentrales</taxon>
        <taxon>Prorocentraceae</taxon>
        <taxon>Prorocentrum</taxon>
    </lineage>
</organism>
<keyword evidence="3" id="KW-1185">Reference proteome</keyword>
<dbReference type="EMBL" id="CAUYUJ010004947">
    <property type="protein sequence ID" value="CAK0811648.1"/>
    <property type="molecule type" value="Genomic_DNA"/>
</dbReference>
<feature type="region of interest" description="Disordered" evidence="1">
    <location>
        <begin position="38"/>
        <end position="72"/>
    </location>
</feature>
<evidence type="ECO:0000313" key="3">
    <source>
        <dbReference type="Proteomes" id="UP001189429"/>
    </source>
</evidence>
<sequence length="105" mass="11408">MCGSAICRPRWSWSSSGPSSPSSGEIAIATVFPLEEGKQARQRDGEGQFAGGCDADGTNRNAKGKGRGKGKDSWVWDAWSWGGWGYDPYDSWSKGMMKRKSKGKL</sequence>
<name>A0ABN9R5T5_9DINO</name>
<accession>A0ABN9R5T5</accession>
<proteinExistence type="predicted"/>
<evidence type="ECO:0000313" key="2">
    <source>
        <dbReference type="EMBL" id="CAK0811648.1"/>
    </source>
</evidence>
<comment type="caution">
    <text evidence="2">The sequence shown here is derived from an EMBL/GenBank/DDBJ whole genome shotgun (WGS) entry which is preliminary data.</text>
</comment>
<feature type="compositionally biased region" description="Low complexity" evidence="1">
    <location>
        <begin position="11"/>
        <end position="24"/>
    </location>
</feature>
<protein>
    <submittedName>
        <fullName evidence="2">Uncharacterized protein</fullName>
    </submittedName>
</protein>
<reference evidence="2" key="1">
    <citation type="submission" date="2023-10" db="EMBL/GenBank/DDBJ databases">
        <authorList>
            <person name="Chen Y."/>
            <person name="Shah S."/>
            <person name="Dougan E. K."/>
            <person name="Thang M."/>
            <person name="Chan C."/>
        </authorList>
    </citation>
    <scope>NUCLEOTIDE SEQUENCE [LARGE SCALE GENOMIC DNA]</scope>
</reference>
<gene>
    <name evidence="2" type="ORF">PCOR1329_LOCUS16183</name>
</gene>
<dbReference type="Proteomes" id="UP001189429">
    <property type="component" value="Unassembled WGS sequence"/>
</dbReference>
<feature type="region of interest" description="Disordered" evidence="1">
    <location>
        <begin position="1"/>
        <end position="24"/>
    </location>
</feature>
<evidence type="ECO:0000256" key="1">
    <source>
        <dbReference type="SAM" id="MobiDB-lite"/>
    </source>
</evidence>